<dbReference type="GO" id="GO:0042781">
    <property type="term" value="F:3'-tRNA processing endoribonuclease activity"/>
    <property type="evidence" value="ECO:0007669"/>
    <property type="project" value="UniProtKB-UniRule"/>
</dbReference>
<dbReference type="Proteomes" id="UP000031586">
    <property type="component" value="Unassembled WGS sequence"/>
</dbReference>
<feature type="active site" description="Proton acceptor" evidence="8">
    <location>
        <position position="66"/>
    </location>
</feature>
<dbReference type="SMART" id="SM00849">
    <property type="entry name" value="Lactamase_B"/>
    <property type="match status" value="1"/>
</dbReference>
<evidence type="ECO:0000256" key="1">
    <source>
        <dbReference type="ARBA" id="ARBA00011738"/>
    </source>
</evidence>
<feature type="binding site" evidence="8">
    <location>
        <position position="62"/>
    </location>
    <ligand>
        <name>Zn(2+)</name>
        <dbReference type="ChEBI" id="CHEBI:29105"/>
        <label>1</label>
        <note>catalytic</note>
    </ligand>
</feature>
<keyword evidence="6 8" id="KW-0378">Hydrolase</keyword>
<proteinExistence type="inferred from homology"/>
<feature type="domain" description="Metallo-beta-lactamase" evidence="9">
    <location>
        <begin position="19"/>
        <end position="209"/>
    </location>
</feature>
<dbReference type="CDD" id="cd07717">
    <property type="entry name" value="RNaseZ_ZiPD-like_MBL-fold"/>
    <property type="match status" value="1"/>
</dbReference>
<dbReference type="InterPro" id="IPR001279">
    <property type="entry name" value="Metallo-B-lactamas"/>
</dbReference>
<dbReference type="Pfam" id="PF23023">
    <property type="entry name" value="Anti-Pycsar_Apyc1"/>
    <property type="match status" value="1"/>
</dbReference>
<dbReference type="PANTHER" id="PTHR46018:SF2">
    <property type="entry name" value="ZINC PHOSPHODIESTERASE ELAC PROTEIN 1"/>
    <property type="match status" value="1"/>
</dbReference>
<evidence type="ECO:0000256" key="2">
    <source>
        <dbReference type="ARBA" id="ARBA00022694"/>
    </source>
</evidence>
<protein>
    <recommendedName>
        <fullName evidence="8">Ribonuclease Z</fullName>
        <shortName evidence="8">RNase Z</shortName>
        <ecNumber evidence="8">3.1.26.11</ecNumber>
    </recommendedName>
    <alternativeName>
        <fullName evidence="8">tRNA 3 endonuclease</fullName>
    </alternativeName>
    <alternativeName>
        <fullName evidence="8">tRNase Z</fullName>
    </alternativeName>
</protein>
<accession>A0A0C1VQ07</accession>
<keyword evidence="5 8" id="KW-0255">Endonuclease</keyword>
<dbReference type="EMBL" id="JPRD01000028">
    <property type="protein sequence ID" value="KIF51933.1"/>
    <property type="molecule type" value="Genomic_DNA"/>
</dbReference>
<dbReference type="HAMAP" id="MF_01818">
    <property type="entry name" value="RNase_Z_BN"/>
    <property type="match status" value="1"/>
</dbReference>
<keyword evidence="4 8" id="KW-0479">Metal-binding</keyword>
<keyword evidence="2 8" id="KW-0819">tRNA processing</keyword>
<evidence type="ECO:0000259" key="9">
    <source>
        <dbReference type="SMART" id="SM00849"/>
    </source>
</evidence>
<dbReference type="SUPFAM" id="SSF56281">
    <property type="entry name" value="Metallo-hydrolase/oxidoreductase"/>
    <property type="match status" value="1"/>
</dbReference>
<feature type="binding site" evidence="8">
    <location>
        <position position="209"/>
    </location>
    <ligand>
        <name>Zn(2+)</name>
        <dbReference type="ChEBI" id="CHEBI:29105"/>
        <label>2</label>
        <note>catalytic</note>
    </ligand>
</feature>
<dbReference type="GO" id="GO:0008270">
    <property type="term" value="F:zinc ion binding"/>
    <property type="evidence" value="ECO:0007669"/>
    <property type="project" value="UniProtKB-UniRule"/>
</dbReference>
<sequence>MELYFLGTSSGVPTKSRNVSATALLESKGKGWFLIDCGEATQHQLLHTPLSLNYLRAICITHIHGDHCYGLPGLLASAGMNNRKDPLTVIAPEGIKQWFEATQAFTKLYLPFELHFIEVEQFDSIEIGQFTFTATALSHRVPSFAYCFEESTIRMYPDIDKLEQSNIPRGPIWGELVRGNDVEFQGQTLMSKAFTKLAHPPRKAIICGDNDKPEKLDSLIEGAHLLVHESTYSEAMKERAGEVGHAYSSQVASYAQTKQIPSLILTHFSPRYQFSPEAEVSIEQIRKEAQTAYSGHLFLAHDLAHYRIDRAGLVEEVKDAKDKNE</sequence>
<keyword evidence="3 8" id="KW-0540">Nuclease</keyword>
<comment type="subunit">
    <text evidence="1 8">Homodimer.</text>
</comment>
<evidence type="ECO:0000256" key="5">
    <source>
        <dbReference type="ARBA" id="ARBA00022759"/>
    </source>
</evidence>
<dbReference type="RefSeq" id="WP_020196305.1">
    <property type="nucleotide sequence ID" value="NZ_BAOH01000051.1"/>
</dbReference>
<reference evidence="10 11" key="1">
    <citation type="submission" date="2014-07" db="EMBL/GenBank/DDBJ databases">
        <title>Unique and conserved regions in Vibrio harveyi and related species in comparison with the shrimp pathogen Vibrio harveyi CAIM 1792.</title>
        <authorList>
            <person name="Espinoza-Valles I."/>
            <person name="Vora G."/>
            <person name="Leekitcharoenphon P."/>
            <person name="Ussery D."/>
            <person name="Hoj L."/>
            <person name="Gomez-Gil B."/>
        </authorList>
    </citation>
    <scope>NUCLEOTIDE SEQUENCE [LARGE SCALE GENOMIC DNA]</scope>
    <source>
        <strain evidence="11">CAIM 1854 / LMG 25443</strain>
    </source>
</reference>
<dbReference type="InterPro" id="IPR036866">
    <property type="entry name" value="RibonucZ/Hydroxyglut_hydro"/>
</dbReference>
<feature type="binding site" evidence="8">
    <location>
        <position position="67"/>
    </location>
    <ligand>
        <name>Zn(2+)</name>
        <dbReference type="ChEBI" id="CHEBI:29105"/>
        <label>2</label>
        <note>catalytic</note>
    </ligand>
</feature>
<dbReference type="PATRIC" id="fig|1229493.5.peg.2645"/>
<gene>
    <name evidence="8" type="primary">rnz</name>
    <name evidence="10" type="ORF">H735_17440</name>
</gene>
<dbReference type="InterPro" id="IPR013471">
    <property type="entry name" value="RNase_Z/BN"/>
</dbReference>
<feature type="binding site" evidence="8">
    <location>
        <position position="64"/>
    </location>
    <ligand>
        <name>Zn(2+)</name>
        <dbReference type="ChEBI" id="CHEBI:29105"/>
        <label>1</label>
        <note>catalytic</note>
    </ligand>
</feature>
<feature type="binding site" evidence="8">
    <location>
        <position position="267"/>
    </location>
    <ligand>
        <name>Zn(2+)</name>
        <dbReference type="ChEBI" id="CHEBI:29105"/>
        <label>2</label>
        <note>catalytic</note>
    </ligand>
</feature>
<comment type="cofactor">
    <cofactor evidence="8">
        <name>Zn(2+)</name>
        <dbReference type="ChEBI" id="CHEBI:29105"/>
    </cofactor>
    <text evidence="8">Binds 2 Zn(2+) ions.</text>
</comment>
<evidence type="ECO:0000256" key="6">
    <source>
        <dbReference type="ARBA" id="ARBA00022801"/>
    </source>
</evidence>
<comment type="function">
    <text evidence="8">Zinc phosphodiesterase, which displays some tRNA 3'-processing endonuclease activity. Probably involved in tRNA maturation, by removing a 3'-trailer from precursor tRNA.</text>
</comment>
<feature type="binding site" evidence="8">
    <location>
        <position position="139"/>
    </location>
    <ligand>
        <name>Zn(2+)</name>
        <dbReference type="ChEBI" id="CHEBI:29105"/>
        <label>1</label>
        <note>catalytic</note>
    </ligand>
</feature>
<evidence type="ECO:0000256" key="7">
    <source>
        <dbReference type="ARBA" id="ARBA00022833"/>
    </source>
</evidence>
<evidence type="ECO:0000256" key="3">
    <source>
        <dbReference type="ARBA" id="ARBA00022722"/>
    </source>
</evidence>
<feature type="binding site" evidence="8">
    <location>
        <position position="66"/>
    </location>
    <ligand>
        <name>Zn(2+)</name>
        <dbReference type="ChEBI" id="CHEBI:29105"/>
        <label>2</label>
        <note>catalytic</note>
    </ligand>
</feature>
<dbReference type="EC" id="3.1.26.11" evidence="8"/>
<name>A0A0C1VQ07_9VIBR</name>
<feature type="binding site" evidence="8">
    <location>
        <position position="209"/>
    </location>
    <ligand>
        <name>Zn(2+)</name>
        <dbReference type="ChEBI" id="CHEBI:29105"/>
        <label>1</label>
        <note>catalytic</note>
    </ligand>
</feature>
<evidence type="ECO:0000256" key="4">
    <source>
        <dbReference type="ARBA" id="ARBA00022723"/>
    </source>
</evidence>
<dbReference type="NCBIfam" id="NF000801">
    <property type="entry name" value="PRK00055.1-3"/>
    <property type="match status" value="1"/>
</dbReference>
<dbReference type="AlphaFoldDB" id="A0A0C1VQ07"/>
<comment type="catalytic activity">
    <reaction evidence="8">
        <text>Endonucleolytic cleavage of RNA, removing extra 3' nucleotides from tRNA precursor, generating 3' termini of tRNAs. A 3'-hydroxy group is left at the tRNA terminus and a 5'-phosphoryl group is left at the trailer molecule.</text>
        <dbReference type="EC" id="3.1.26.11"/>
    </reaction>
</comment>
<evidence type="ECO:0000313" key="11">
    <source>
        <dbReference type="Proteomes" id="UP000031586"/>
    </source>
</evidence>
<organism evidence="10 11">
    <name type="scientific">Vibrio owensii CAIM 1854 = LMG 25443</name>
    <dbReference type="NCBI Taxonomy" id="1229493"/>
    <lineage>
        <taxon>Bacteria</taxon>
        <taxon>Pseudomonadati</taxon>
        <taxon>Pseudomonadota</taxon>
        <taxon>Gammaproteobacteria</taxon>
        <taxon>Vibrionales</taxon>
        <taxon>Vibrionaceae</taxon>
        <taxon>Vibrio</taxon>
    </lineage>
</organism>
<evidence type="ECO:0000256" key="8">
    <source>
        <dbReference type="HAMAP-Rule" id="MF_01818"/>
    </source>
</evidence>
<comment type="similarity">
    <text evidence="8">Belongs to the RNase Z family.</text>
</comment>
<keyword evidence="7 8" id="KW-0862">Zinc</keyword>
<evidence type="ECO:0000313" key="10">
    <source>
        <dbReference type="EMBL" id="KIF51933.1"/>
    </source>
</evidence>
<dbReference type="Gene3D" id="3.60.15.10">
    <property type="entry name" value="Ribonuclease Z/Hydroxyacylglutathione hydrolase-like"/>
    <property type="match status" value="1"/>
</dbReference>
<dbReference type="PANTHER" id="PTHR46018">
    <property type="entry name" value="ZINC PHOSPHODIESTERASE ELAC PROTEIN 1"/>
    <property type="match status" value="1"/>
</dbReference>
<comment type="caution">
    <text evidence="10">The sequence shown here is derived from an EMBL/GenBank/DDBJ whole genome shotgun (WGS) entry which is preliminary data.</text>
</comment>